<feature type="chain" id="PRO_5040744664" evidence="1">
    <location>
        <begin position="23"/>
        <end position="106"/>
    </location>
</feature>
<evidence type="ECO:0000256" key="1">
    <source>
        <dbReference type="SAM" id="SignalP"/>
    </source>
</evidence>
<organism evidence="2 3">
    <name type="scientific">Streptomonospora mangrovi</name>
    <dbReference type="NCBI Taxonomy" id="2883123"/>
    <lineage>
        <taxon>Bacteria</taxon>
        <taxon>Bacillati</taxon>
        <taxon>Actinomycetota</taxon>
        <taxon>Actinomycetes</taxon>
        <taxon>Streptosporangiales</taxon>
        <taxon>Nocardiopsidaceae</taxon>
        <taxon>Streptomonospora</taxon>
    </lineage>
</organism>
<name>A0A9X3NQ37_9ACTN</name>
<dbReference type="Gene3D" id="2.60.40.20">
    <property type="entry name" value="Alpha-amylase inhibitor"/>
    <property type="match status" value="1"/>
</dbReference>
<dbReference type="GO" id="GO:0015066">
    <property type="term" value="F:alpha-amylase inhibitor activity"/>
    <property type="evidence" value="ECO:0007669"/>
    <property type="project" value="InterPro"/>
</dbReference>
<proteinExistence type="predicted"/>
<comment type="caution">
    <text evidence="2">The sequence shown here is derived from an EMBL/GenBank/DDBJ whole genome shotgun (WGS) entry which is preliminary data.</text>
</comment>
<dbReference type="Proteomes" id="UP001140076">
    <property type="component" value="Unassembled WGS sequence"/>
</dbReference>
<keyword evidence="3" id="KW-1185">Reference proteome</keyword>
<dbReference type="RefSeq" id="WP_270073145.1">
    <property type="nucleotide sequence ID" value="NZ_JAJAQC010000027.1"/>
</dbReference>
<protein>
    <submittedName>
        <fullName evidence="2">Uncharacterized protein</fullName>
    </submittedName>
</protein>
<reference evidence="2" key="1">
    <citation type="submission" date="2021-10" db="EMBL/GenBank/DDBJ databases">
        <title>Streptomonospora sp. nov., isolated from mangrove soil.</title>
        <authorList>
            <person name="Chen X."/>
            <person name="Ge X."/>
            <person name="Liu W."/>
        </authorList>
    </citation>
    <scope>NUCLEOTIDE SEQUENCE</scope>
    <source>
        <strain evidence="2">S1-112</strain>
    </source>
</reference>
<dbReference type="InterPro" id="IPR036379">
    <property type="entry name" value="A-amylase_inhib_sf"/>
</dbReference>
<dbReference type="AlphaFoldDB" id="A0A9X3NQ37"/>
<feature type="signal peptide" evidence="1">
    <location>
        <begin position="1"/>
        <end position="22"/>
    </location>
</feature>
<evidence type="ECO:0000313" key="2">
    <source>
        <dbReference type="EMBL" id="MDA0565884.1"/>
    </source>
</evidence>
<sequence length="106" mass="11150">MLRKTSAIAASALVAASILAGAAPAAAETTPQSAPRAASVPGCVVTSLDDSGTTDYLTVYNDCGYDVRVKVVLAHATDLSCQTIFSGTHRNYQWVWPGRFDRLDAC</sequence>
<gene>
    <name evidence="2" type="ORF">LG943_16415</name>
</gene>
<evidence type="ECO:0000313" key="3">
    <source>
        <dbReference type="Proteomes" id="UP001140076"/>
    </source>
</evidence>
<keyword evidence="1" id="KW-0732">Signal</keyword>
<dbReference type="EMBL" id="JAJAQC010000027">
    <property type="protein sequence ID" value="MDA0565884.1"/>
    <property type="molecule type" value="Genomic_DNA"/>
</dbReference>
<accession>A0A9X3NQ37</accession>